<dbReference type="Pfam" id="PF08423">
    <property type="entry name" value="Rad51"/>
    <property type="match status" value="1"/>
</dbReference>
<organism evidence="2 3">
    <name type="scientific">Parelaphostrongylus tenuis</name>
    <name type="common">Meningeal worm</name>
    <dbReference type="NCBI Taxonomy" id="148309"/>
    <lineage>
        <taxon>Eukaryota</taxon>
        <taxon>Metazoa</taxon>
        <taxon>Ecdysozoa</taxon>
        <taxon>Nematoda</taxon>
        <taxon>Chromadorea</taxon>
        <taxon>Rhabditida</taxon>
        <taxon>Rhabditina</taxon>
        <taxon>Rhabditomorpha</taxon>
        <taxon>Strongyloidea</taxon>
        <taxon>Metastrongylidae</taxon>
        <taxon>Parelaphostrongylus</taxon>
    </lineage>
</organism>
<reference evidence="2" key="1">
    <citation type="submission" date="2021-06" db="EMBL/GenBank/DDBJ databases">
        <title>Parelaphostrongylus tenuis whole genome reference sequence.</title>
        <authorList>
            <person name="Garwood T.J."/>
            <person name="Larsen P.A."/>
            <person name="Fountain-Jones N.M."/>
            <person name="Garbe J.R."/>
            <person name="Macchietto M.G."/>
            <person name="Kania S.A."/>
            <person name="Gerhold R.W."/>
            <person name="Richards J.E."/>
            <person name="Wolf T.M."/>
        </authorList>
    </citation>
    <scope>NUCLEOTIDE SEQUENCE</scope>
    <source>
        <strain evidence="2">MNPRO001-30</strain>
        <tissue evidence="2">Meninges</tissue>
    </source>
</reference>
<sequence length="100" mass="10972">MSGTRSIEVKSARELLEFELSSAATLSSGCILLDNLMGGGFFRGTITEISGEAGCGKSQILTKLEERYDAQRIPRPRTRWATFASDRERQVTVGRMGRSA</sequence>
<keyword evidence="3" id="KW-1185">Reference proteome</keyword>
<comment type="caution">
    <text evidence="2">The sequence shown here is derived from an EMBL/GenBank/DDBJ whole genome shotgun (WGS) entry which is preliminary data.</text>
</comment>
<evidence type="ECO:0000313" key="3">
    <source>
        <dbReference type="Proteomes" id="UP001196413"/>
    </source>
</evidence>
<dbReference type="GO" id="GO:0000722">
    <property type="term" value="P:telomere maintenance via recombination"/>
    <property type="evidence" value="ECO:0007669"/>
    <property type="project" value="TreeGrafter"/>
</dbReference>
<dbReference type="EMBL" id="JAHQIW010004414">
    <property type="protein sequence ID" value="KAJ1362284.1"/>
    <property type="molecule type" value="Genomic_DNA"/>
</dbReference>
<dbReference type="AlphaFoldDB" id="A0AAD5N8A0"/>
<dbReference type="GO" id="GO:0045003">
    <property type="term" value="P:double-strand break repair via synthesis-dependent strand annealing"/>
    <property type="evidence" value="ECO:0007669"/>
    <property type="project" value="TreeGrafter"/>
</dbReference>
<dbReference type="PROSITE" id="PS51257">
    <property type="entry name" value="PROKAR_LIPOPROTEIN"/>
    <property type="match status" value="1"/>
</dbReference>
<dbReference type="GO" id="GO:0090656">
    <property type="term" value="P:t-circle formation"/>
    <property type="evidence" value="ECO:0007669"/>
    <property type="project" value="TreeGrafter"/>
</dbReference>
<proteinExistence type="predicted"/>
<dbReference type="GO" id="GO:0005657">
    <property type="term" value="C:replication fork"/>
    <property type="evidence" value="ECO:0007669"/>
    <property type="project" value="TreeGrafter"/>
</dbReference>
<dbReference type="GO" id="GO:0140664">
    <property type="term" value="F:ATP-dependent DNA damage sensor activity"/>
    <property type="evidence" value="ECO:0007669"/>
    <property type="project" value="InterPro"/>
</dbReference>
<gene>
    <name evidence="2" type="ORF">KIN20_021796</name>
</gene>
<dbReference type="GO" id="GO:0000400">
    <property type="term" value="F:four-way junction DNA binding"/>
    <property type="evidence" value="ECO:0007669"/>
    <property type="project" value="TreeGrafter"/>
</dbReference>
<dbReference type="GO" id="GO:0005524">
    <property type="term" value="F:ATP binding"/>
    <property type="evidence" value="ECO:0007669"/>
    <property type="project" value="InterPro"/>
</dbReference>
<feature type="domain" description="RecA family profile 1" evidence="1">
    <location>
        <begin position="22"/>
        <end position="100"/>
    </location>
</feature>
<dbReference type="PANTHER" id="PTHR46487">
    <property type="entry name" value="DNA REPAIR PROTEIN XRCC3"/>
    <property type="match status" value="1"/>
</dbReference>
<dbReference type="GO" id="GO:0033065">
    <property type="term" value="C:Rad51C-XRCC3 complex"/>
    <property type="evidence" value="ECO:0007669"/>
    <property type="project" value="TreeGrafter"/>
</dbReference>
<dbReference type="Proteomes" id="UP001196413">
    <property type="component" value="Unassembled WGS sequence"/>
</dbReference>
<dbReference type="SUPFAM" id="SSF52540">
    <property type="entry name" value="P-loop containing nucleoside triphosphate hydrolases"/>
    <property type="match status" value="1"/>
</dbReference>
<dbReference type="GO" id="GO:0071140">
    <property type="term" value="P:resolution of mitotic recombination intermediates"/>
    <property type="evidence" value="ECO:0007669"/>
    <property type="project" value="TreeGrafter"/>
</dbReference>
<dbReference type="InterPro" id="IPR013632">
    <property type="entry name" value="Rad51_C"/>
</dbReference>
<dbReference type="InterPro" id="IPR027417">
    <property type="entry name" value="P-loop_NTPase"/>
</dbReference>
<dbReference type="InterPro" id="IPR020588">
    <property type="entry name" value="RecA_ATP-bd"/>
</dbReference>
<dbReference type="Gene3D" id="3.40.50.300">
    <property type="entry name" value="P-loop containing nucleotide triphosphate hydrolases"/>
    <property type="match status" value="1"/>
</dbReference>
<dbReference type="PROSITE" id="PS50162">
    <property type="entry name" value="RECA_2"/>
    <property type="match status" value="1"/>
</dbReference>
<accession>A0AAD5N8A0</accession>
<name>A0AAD5N8A0_PARTN</name>
<protein>
    <recommendedName>
        <fullName evidence="1">RecA family profile 1 domain-containing protein</fullName>
    </recommendedName>
</protein>
<dbReference type="PANTHER" id="PTHR46487:SF1">
    <property type="entry name" value="DNA REPAIR PROTEIN XRCC3"/>
    <property type="match status" value="1"/>
</dbReference>
<evidence type="ECO:0000313" key="2">
    <source>
        <dbReference type="EMBL" id="KAJ1362284.1"/>
    </source>
</evidence>
<evidence type="ECO:0000259" key="1">
    <source>
        <dbReference type="PROSITE" id="PS50162"/>
    </source>
</evidence>